<dbReference type="EMBL" id="JAEUXJ010000036">
    <property type="protein sequence ID" value="MBL6459374.1"/>
    <property type="molecule type" value="Genomic_DNA"/>
</dbReference>
<dbReference type="Proteomes" id="UP000606490">
    <property type="component" value="Unassembled WGS sequence"/>
</dbReference>
<gene>
    <name evidence="1" type="ORF">JMJ55_29080</name>
</gene>
<organism evidence="1 2">
    <name type="scientific">Belnapia mucosa</name>
    <dbReference type="NCBI Taxonomy" id="2804532"/>
    <lineage>
        <taxon>Bacteria</taxon>
        <taxon>Pseudomonadati</taxon>
        <taxon>Pseudomonadota</taxon>
        <taxon>Alphaproteobacteria</taxon>
        <taxon>Acetobacterales</taxon>
        <taxon>Roseomonadaceae</taxon>
        <taxon>Belnapia</taxon>
    </lineage>
</organism>
<protein>
    <submittedName>
        <fullName evidence="1">Uncharacterized protein</fullName>
    </submittedName>
</protein>
<name>A0ABS1VCH8_9PROT</name>
<evidence type="ECO:0000313" key="2">
    <source>
        <dbReference type="Proteomes" id="UP000606490"/>
    </source>
</evidence>
<proteinExistence type="predicted"/>
<accession>A0ABS1VCH8</accession>
<keyword evidence="2" id="KW-1185">Reference proteome</keyword>
<sequence length="307" mass="33975">MVAKLAAWEPQFRTEGTPWLKMVLDTDEAKRRLSGYACAADHLLGEILRYGALSDAGMIRDLQGLYRTFVEGGMSVALRREIYRHVAGFQQQSDFLSANAYLPFITCEPERSICSTAVIDFVSTVASPSDDPLSAVRDIVKMIAARFPCNPGAAFGGLLYLGDPRVCRLLWPLKDELDDDEANEASLCFTGILSAATIEFQLGWLEGMEGDGQDRRFGVVASGLALQRRIMKVPFVMTGQRPFPVASVSPEEQMRMQRPVPIDEYTVSIAPRLLALERTEPEPKVMPEVLAIWGLAPPLAAPIRHQF</sequence>
<comment type="caution">
    <text evidence="1">The sequence shown here is derived from an EMBL/GenBank/DDBJ whole genome shotgun (WGS) entry which is preliminary data.</text>
</comment>
<evidence type="ECO:0000313" key="1">
    <source>
        <dbReference type="EMBL" id="MBL6459374.1"/>
    </source>
</evidence>
<dbReference type="RefSeq" id="WP_202829108.1">
    <property type="nucleotide sequence ID" value="NZ_JAEUXJ010000036.1"/>
</dbReference>
<reference evidence="1 2" key="1">
    <citation type="submission" date="2021-01" db="EMBL/GenBank/DDBJ databases">
        <title>Belnapia mucosa sp. nov. and Belnapia arida sp. nov., isolated from the Tabernas Desert (Almeria, Spain).</title>
        <authorList>
            <person name="Molina-Menor E."/>
            <person name="Vidal-Verdu A."/>
            <person name="Calonge A."/>
            <person name="Satari L."/>
            <person name="Pereto Magraner J."/>
            <person name="Porcar Miralles M."/>
        </authorList>
    </citation>
    <scope>NUCLEOTIDE SEQUENCE [LARGE SCALE GENOMIC DNA]</scope>
    <source>
        <strain evidence="1 2">T6</strain>
    </source>
</reference>